<organism evidence="1 2">
    <name type="scientific">Linderina macrospora</name>
    <dbReference type="NCBI Taxonomy" id="4868"/>
    <lineage>
        <taxon>Eukaryota</taxon>
        <taxon>Fungi</taxon>
        <taxon>Fungi incertae sedis</taxon>
        <taxon>Zoopagomycota</taxon>
        <taxon>Kickxellomycotina</taxon>
        <taxon>Kickxellomycetes</taxon>
        <taxon>Kickxellales</taxon>
        <taxon>Kickxellaceae</taxon>
        <taxon>Linderina</taxon>
    </lineage>
</organism>
<proteinExistence type="predicted"/>
<evidence type="ECO:0000313" key="1">
    <source>
        <dbReference type="EMBL" id="KAJ1940561.1"/>
    </source>
</evidence>
<keyword evidence="2" id="KW-1185">Reference proteome</keyword>
<name>A0ACC1J7F2_9FUNG</name>
<protein>
    <submittedName>
        <fullName evidence="1">Nucleoporin nup84</fullName>
    </submittedName>
</protein>
<sequence>MTLDHVRSKLPPVLSLDQIFAALQSHDSDAVRREAQTPFHRLQTAIILDDFAGFIADYANKLRSDALSGEESDLLRIVVHTALHLRQQGFDVPADAVGTVLEEYISQLAVGEHRDLVALYTAQLPAEKQIEVYAEFLQKITDSLPVRLQFLQLAESHGLDWDAIAKRTSYLALLQHDVSDGGSDDDGQISAGAAQCSFRLAEPVESITPQELEQVRAIEWITSDPRLYDYALTQVCRLSRRLMLRGRTNVTARLLNSLPKGFVQQAWIDKSVEMDTPKSSPAKRRRTSVDDDPFVAGAAADKANVSSETASCFLEYIHILAMCDSLAFYSGWAELMCQQPVVPEDHSLAPAHIQAQWIEWKDLVVPRTAEAIRIFQDKILAVGWLTESTLQIDTSAGGSQDAELQMRVTELAQLRALYVPEVVFRLHAVLYDSRVAVPKNLSRSLELAQMVADESAGIYREMAKPSRAYPKGRLTPFMALMRRSAFELLKSKQTSHQAMPVLLGEPAGF</sequence>
<evidence type="ECO:0000313" key="2">
    <source>
        <dbReference type="Proteomes" id="UP001150603"/>
    </source>
</evidence>
<reference evidence="1" key="1">
    <citation type="submission" date="2022-07" db="EMBL/GenBank/DDBJ databases">
        <title>Phylogenomic reconstructions and comparative analyses of Kickxellomycotina fungi.</title>
        <authorList>
            <person name="Reynolds N.K."/>
            <person name="Stajich J.E."/>
            <person name="Barry K."/>
            <person name="Grigoriev I.V."/>
            <person name="Crous P."/>
            <person name="Smith M.E."/>
        </authorList>
    </citation>
    <scope>NUCLEOTIDE SEQUENCE</scope>
    <source>
        <strain evidence="1">NRRL 5244</strain>
    </source>
</reference>
<comment type="caution">
    <text evidence="1">The sequence shown here is derived from an EMBL/GenBank/DDBJ whole genome shotgun (WGS) entry which is preliminary data.</text>
</comment>
<dbReference type="Proteomes" id="UP001150603">
    <property type="component" value="Unassembled WGS sequence"/>
</dbReference>
<gene>
    <name evidence="1" type="primary">NUP84</name>
    <name evidence="1" type="ORF">FBU59_003775</name>
</gene>
<accession>A0ACC1J7F2</accession>
<dbReference type="EMBL" id="JANBPW010002509">
    <property type="protein sequence ID" value="KAJ1940561.1"/>
    <property type="molecule type" value="Genomic_DNA"/>
</dbReference>